<gene>
    <name evidence="3" type="ORF">Slin15195_G085070</name>
</gene>
<dbReference type="Proteomes" id="UP001056384">
    <property type="component" value="Chromosome 7"/>
</dbReference>
<protein>
    <submittedName>
        <fullName evidence="3">Uncharacterized protein</fullName>
    </submittedName>
</protein>
<feature type="compositionally biased region" description="Polar residues" evidence="1">
    <location>
        <begin position="39"/>
        <end position="53"/>
    </location>
</feature>
<evidence type="ECO:0000256" key="2">
    <source>
        <dbReference type="SAM" id="Phobius"/>
    </source>
</evidence>
<name>A0A9Q9EN68_9PEZI</name>
<dbReference type="EMBL" id="CP099424">
    <property type="protein sequence ID" value="USW55188.1"/>
    <property type="molecule type" value="Genomic_DNA"/>
</dbReference>
<dbReference type="AlphaFoldDB" id="A0A9Q9EN68"/>
<reference evidence="3" key="1">
    <citation type="submission" date="2022-06" db="EMBL/GenBank/DDBJ databases">
        <title>Complete genome sequences of two strains of the flax pathogen Septoria linicola.</title>
        <authorList>
            <person name="Lapalu N."/>
            <person name="Simon A."/>
            <person name="Demenou B."/>
            <person name="Paumier D."/>
            <person name="Guillot M.-P."/>
            <person name="Gout L."/>
            <person name="Valade R."/>
        </authorList>
    </citation>
    <scope>NUCLEOTIDE SEQUENCE</scope>
    <source>
        <strain evidence="3">SE15195</strain>
    </source>
</reference>
<feature type="transmembrane region" description="Helical" evidence="2">
    <location>
        <begin position="64"/>
        <end position="86"/>
    </location>
</feature>
<feature type="region of interest" description="Disordered" evidence="1">
    <location>
        <begin position="26"/>
        <end position="53"/>
    </location>
</feature>
<organism evidence="3 4">
    <name type="scientific">Septoria linicola</name>
    <dbReference type="NCBI Taxonomy" id="215465"/>
    <lineage>
        <taxon>Eukaryota</taxon>
        <taxon>Fungi</taxon>
        <taxon>Dikarya</taxon>
        <taxon>Ascomycota</taxon>
        <taxon>Pezizomycotina</taxon>
        <taxon>Dothideomycetes</taxon>
        <taxon>Dothideomycetidae</taxon>
        <taxon>Mycosphaerellales</taxon>
        <taxon>Mycosphaerellaceae</taxon>
        <taxon>Septoria</taxon>
    </lineage>
</organism>
<keyword evidence="4" id="KW-1185">Reference proteome</keyword>
<sequence>MASSTSNGLPPAYGLRDIAALKVRDKATPNDEAPDLERNNTSSADPTPSVSNCEKCKSLSSTKALAFILLGLVALGFGISGLYLFFT</sequence>
<keyword evidence="2" id="KW-1133">Transmembrane helix</keyword>
<proteinExistence type="predicted"/>
<evidence type="ECO:0000256" key="1">
    <source>
        <dbReference type="SAM" id="MobiDB-lite"/>
    </source>
</evidence>
<evidence type="ECO:0000313" key="3">
    <source>
        <dbReference type="EMBL" id="USW55188.1"/>
    </source>
</evidence>
<accession>A0A9Q9EN68</accession>
<keyword evidence="2" id="KW-0472">Membrane</keyword>
<keyword evidence="2" id="KW-0812">Transmembrane</keyword>
<evidence type="ECO:0000313" key="4">
    <source>
        <dbReference type="Proteomes" id="UP001056384"/>
    </source>
</evidence>